<dbReference type="InterPro" id="IPR000914">
    <property type="entry name" value="SBP_5_dom"/>
</dbReference>
<dbReference type="InterPro" id="IPR039424">
    <property type="entry name" value="SBP_5"/>
</dbReference>
<evidence type="ECO:0000256" key="2">
    <source>
        <dbReference type="ARBA" id="ARBA00005695"/>
    </source>
</evidence>
<dbReference type="GO" id="GO:0043190">
    <property type="term" value="C:ATP-binding cassette (ABC) transporter complex"/>
    <property type="evidence" value="ECO:0007669"/>
    <property type="project" value="InterPro"/>
</dbReference>
<evidence type="ECO:0000256" key="1">
    <source>
        <dbReference type="ARBA" id="ARBA00004418"/>
    </source>
</evidence>
<keyword evidence="3 5" id="KW-0732">Signal</keyword>
<dbReference type="PIRSF" id="PIRSF002741">
    <property type="entry name" value="MppA"/>
    <property type="match status" value="1"/>
</dbReference>
<evidence type="ECO:0000313" key="8">
    <source>
        <dbReference type="Proteomes" id="UP000252893"/>
    </source>
</evidence>
<accession>A0A366E9M6</accession>
<dbReference type="CDD" id="cd08497">
    <property type="entry name" value="MbnE-like"/>
    <property type="match status" value="1"/>
</dbReference>
<comment type="similarity">
    <text evidence="2">Belongs to the bacterial solute-binding protein 5 family.</text>
</comment>
<dbReference type="GO" id="GO:1904680">
    <property type="term" value="F:peptide transmembrane transporter activity"/>
    <property type="evidence" value="ECO:0007669"/>
    <property type="project" value="TreeGrafter"/>
</dbReference>
<dbReference type="Pfam" id="PF00496">
    <property type="entry name" value="SBP_bac_5"/>
    <property type="match status" value="1"/>
</dbReference>
<reference evidence="7 8" key="1">
    <citation type="submission" date="2018-06" db="EMBL/GenBank/DDBJ databases">
        <title>Genomic Encyclopedia of Type Strains, Phase IV (KMG-IV): sequencing the most valuable type-strain genomes for metagenomic binning, comparative biology and taxonomic classification.</title>
        <authorList>
            <person name="Goeker M."/>
        </authorList>
    </citation>
    <scope>NUCLEOTIDE SEQUENCE [LARGE SCALE GENOMIC DNA]</scope>
    <source>
        <strain evidence="7 8">DSM 25619</strain>
    </source>
</reference>
<feature type="chain" id="PRO_5016644474" evidence="5">
    <location>
        <begin position="36"/>
        <end position="640"/>
    </location>
</feature>
<feature type="signal peptide" evidence="5">
    <location>
        <begin position="1"/>
        <end position="35"/>
    </location>
</feature>
<dbReference type="Proteomes" id="UP000252893">
    <property type="component" value="Unassembled WGS sequence"/>
</dbReference>
<dbReference type="InterPro" id="IPR006311">
    <property type="entry name" value="TAT_signal"/>
</dbReference>
<evidence type="ECO:0000256" key="4">
    <source>
        <dbReference type="ARBA" id="ARBA00022764"/>
    </source>
</evidence>
<dbReference type="EMBL" id="QNRH01000001">
    <property type="protein sequence ID" value="RBO99130.1"/>
    <property type="molecule type" value="Genomic_DNA"/>
</dbReference>
<dbReference type="PROSITE" id="PS51318">
    <property type="entry name" value="TAT"/>
    <property type="match status" value="1"/>
</dbReference>
<dbReference type="GO" id="GO:0042884">
    <property type="term" value="P:microcin transport"/>
    <property type="evidence" value="ECO:0007669"/>
    <property type="project" value="TreeGrafter"/>
</dbReference>
<dbReference type="GO" id="GO:0030288">
    <property type="term" value="C:outer membrane-bounded periplasmic space"/>
    <property type="evidence" value="ECO:0007669"/>
    <property type="project" value="TreeGrafter"/>
</dbReference>
<dbReference type="GO" id="GO:0015833">
    <property type="term" value="P:peptide transport"/>
    <property type="evidence" value="ECO:0007669"/>
    <property type="project" value="TreeGrafter"/>
</dbReference>
<dbReference type="Gene3D" id="3.10.105.10">
    <property type="entry name" value="Dipeptide-binding Protein, Domain 3"/>
    <property type="match status" value="1"/>
</dbReference>
<dbReference type="SUPFAM" id="SSF53850">
    <property type="entry name" value="Periplasmic binding protein-like II"/>
    <property type="match status" value="1"/>
</dbReference>
<dbReference type="PANTHER" id="PTHR30290:SF64">
    <property type="entry name" value="ABC TRANSPORTER PERIPLASMIC BINDING PROTEIN"/>
    <property type="match status" value="1"/>
</dbReference>
<dbReference type="AlphaFoldDB" id="A0A366E9M6"/>
<comment type="subcellular location">
    <subcellularLocation>
        <location evidence="1">Periplasm</location>
    </subcellularLocation>
</comment>
<comment type="caution">
    <text evidence="7">The sequence shown here is derived from an EMBL/GenBank/DDBJ whole genome shotgun (WGS) entry which is preliminary data.</text>
</comment>
<dbReference type="InterPro" id="IPR030678">
    <property type="entry name" value="Peptide/Ni-bd"/>
</dbReference>
<evidence type="ECO:0000256" key="3">
    <source>
        <dbReference type="ARBA" id="ARBA00022729"/>
    </source>
</evidence>
<organism evidence="7 8">
    <name type="scientific">Pseudochrobactrum asaccharolyticum</name>
    <dbReference type="NCBI Taxonomy" id="354351"/>
    <lineage>
        <taxon>Bacteria</taxon>
        <taxon>Pseudomonadati</taxon>
        <taxon>Pseudomonadota</taxon>
        <taxon>Alphaproteobacteria</taxon>
        <taxon>Hyphomicrobiales</taxon>
        <taxon>Brucellaceae</taxon>
        <taxon>Pseudochrobactrum</taxon>
    </lineage>
</organism>
<evidence type="ECO:0000313" key="7">
    <source>
        <dbReference type="EMBL" id="RBO99130.1"/>
    </source>
</evidence>
<keyword evidence="4" id="KW-0574">Periplasm</keyword>
<dbReference type="Gene3D" id="3.40.190.10">
    <property type="entry name" value="Periplasmic binding protein-like II"/>
    <property type="match status" value="1"/>
</dbReference>
<protein>
    <submittedName>
        <fullName evidence="7">Peptide/nickel transport system substrate-binding protein</fullName>
    </submittedName>
</protein>
<sequence length="640" mass="71667">MRQPYQPFPRTINRRHLLAMLGTSALAAASGVSLADISAQAQTAPLQTDAVAQGSAPSYALSMHGDVALPADYKHFAYTNPEAPKAGKITYGVVGTFDSLNPFVLQSMRTTARGMFIDGDFGNLVFEPLMQRSTDEPFTLYGLLAESVEIDDARSFIEFTLNPKARWSDGKPVTPDDVLFTYEILTEKGRPPFNARMKQIDKIERTGERGIRITFNDKANREFPLLLASTMPVLPKHAVDPETFGKASLKPPVASGPYIIKDVKPGERITYQRNPDYWAKDLPSRAGFNNFDTITIEYFRNETSYFEAFKKGLVDVYIDGSPNHWSKAYNFPAVTQGKIIKDTFVKGTPANMLGFVFNTRREKFADVKVRRALSELFDFEWANRSLFAGQYDRMASFWQGSELSSVGRPASDGEKQLLAAYNDKLLPEALNGTWQPAMTDGSGHDREPAKKAYDLLIEAGFTFNNGVATTPQGTRLSFEIMTRSVDEEKLALAYKRNLARLGIIAEIRSADDAQYQQRLQNFDYDMIIGALTASLSPGNEQWMRWGSGSRDALGSFNYPGAQDEALDAMIEAMLAAKDRSAFVDTVRAFDRLLISGSYYLPLYYLPKQQVARWSHIKYPEKTSLYGYQFPTWWAETTSAN</sequence>
<gene>
    <name evidence="7" type="ORF">DFR47_101741</name>
</gene>
<dbReference type="PANTHER" id="PTHR30290">
    <property type="entry name" value="PERIPLASMIC BINDING COMPONENT OF ABC TRANSPORTER"/>
    <property type="match status" value="1"/>
</dbReference>
<proteinExistence type="inferred from homology"/>
<keyword evidence="8" id="KW-1185">Reference proteome</keyword>
<evidence type="ECO:0000259" key="6">
    <source>
        <dbReference type="Pfam" id="PF00496"/>
    </source>
</evidence>
<feature type="domain" description="Solute-binding protein family 5" evidence="6">
    <location>
        <begin position="140"/>
        <end position="549"/>
    </location>
</feature>
<evidence type="ECO:0000256" key="5">
    <source>
        <dbReference type="SAM" id="SignalP"/>
    </source>
</evidence>
<name>A0A366E9M6_9HYPH</name>